<feature type="transmembrane region" description="Helical" evidence="11">
    <location>
        <begin position="380"/>
        <end position="404"/>
    </location>
</feature>
<feature type="binding site" evidence="9">
    <location>
        <position position="45"/>
    </location>
    <ligand>
        <name>ATP</name>
        <dbReference type="ChEBI" id="CHEBI:30616"/>
    </ligand>
</feature>
<dbReference type="PROSITE" id="PS00108">
    <property type="entry name" value="PROTEIN_KINASE_ST"/>
    <property type="match status" value="1"/>
</dbReference>
<feature type="region of interest" description="Disordered" evidence="10">
    <location>
        <begin position="278"/>
        <end position="347"/>
    </location>
</feature>
<dbReference type="InterPro" id="IPR000719">
    <property type="entry name" value="Prot_kinase_dom"/>
</dbReference>
<dbReference type="Gene3D" id="3.30.200.20">
    <property type="entry name" value="Phosphorylase Kinase, domain 1"/>
    <property type="match status" value="1"/>
</dbReference>
<sequence length="445" mass="46053">MGDTLGPGWTLSGGRYRIDAKLGSGGMAEVFRAYDTKLARTVALKAMRTGLPFDEGYPVRFRREARAMAAMSHPHVVAVHDVGEEPVPHIVMELVEGRSLADLLHERRALPVTEALGLAAQVLAGLAAAHARGLVHRDVKPGNVLLTADGTAKVTDFGIARAVEGAGTVLTRTGLLIGTPHYMSPEQVQGRPDLDGRSDLYSVGVLLFHMLAGRLPFEADSGYALGYLHVTTPPPTLASLGVTAAPAAEAVLARALAKDPALRYPDAEEMREALRHAAEAVPARQSTAVPPRPPQPPPVTVSHGPTSYGPASHGPASYGPASHNPASYGPASHGPTSYGPAPHGPVAPGPATRVRQLLVAQVIALFLWLLGGQGDVSGVAVLGALGALGIAGPGLWVSCSALLGRRGPNTGSLRTQAIAGTAVHGAVLLLFVLAMLVLAMFPHGL</sequence>
<dbReference type="AlphaFoldDB" id="A0AA44DBU3"/>
<evidence type="ECO:0000256" key="7">
    <source>
        <dbReference type="ARBA" id="ARBA00047899"/>
    </source>
</evidence>
<dbReference type="RefSeq" id="WP_168437754.1">
    <property type="nucleotide sequence ID" value="NZ_JAAXOU010000026.1"/>
</dbReference>
<evidence type="ECO:0000256" key="5">
    <source>
        <dbReference type="ARBA" id="ARBA00022777"/>
    </source>
</evidence>
<keyword evidence="2 13" id="KW-0723">Serine/threonine-protein kinase</keyword>
<dbReference type="PROSITE" id="PS00107">
    <property type="entry name" value="PROTEIN_KINASE_ATP"/>
    <property type="match status" value="1"/>
</dbReference>
<comment type="catalytic activity">
    <reaction evidence="7">
        <text>L-threonyl-[protein] + ATP = O-phospho-L-threonyl-[protein] + ADP + H(+)</text>
        <dbReference type="Rhea" id="RHEA:46608"/>
        <dbReference type="Rhea" id="RHEA-COMP:11060"/>
        <dbReference type="Rhea" id="RHEA-COMP:11605"/>
        <dbReference type="ChEBI" id="CHEBI:15378"/>
        <dbReference type="ChEBI" id="CHEBI:30013"/>
        <dbReference type="ChEBI" id="CHEBI:30616"/>
        <dbReference type="ChEBI" id="CHEBI:61977"/>
        <dbReference type="ChEBI" id="CHEBI:456216"/>
        <dbReference type="EC" id="2.7.11.1"/>
    </reaction>
</comment>
<dbReference type="SMART" id="SM00220">
    <property type="entry name" value="S_TKc"/>
    <property type="match status" value="1"/>
</dbReference>
<evidence type="ECO:0000256" key="3">
    <source>
        <dbReference type="ARBA" id="ARBA00022679"/>
    </source>
</evidence>
<keyword evidence="11" id="KW-0472">Membrane</keyword>
<evidence type="ECO:0000256" key="4">
    <source>
        <dbReference type="ARBA" id="ARBA00022741"/>
    </source>
</evidence>
<dbReference type="PANTHER" id="PTHR43289">
    <property type="entry name" value="MITOGEN-ACTIVATED PROTEIN KINASE KINASE KINASE 20-RELATED"/>
    <property type="match status" value="1"/>
</dbReference>
<keyword evidence="11" id="KW-1133">Transmembrane helix</keyword>
<dbReference type="GO" id="GO:0004674">
    <property type="term" value="F:protein serine/threonine kinase activity"/>
    <property type="evidence" value="ECO:0007669"/>
    <property type="project" value="UniProtKB-KW"/>
</dbReference>
<comment type="catalytic activity">
    <reaction evidence="8">
        <text>L-seryl-[protein] + ATP = O-phospho-L-seryl-[protein] + ADP + H(+)</text>
        <dbReference type="Rhea" id="RHEA:17989"/>
        <dbReference type="Rhea" id="RHEA-COMP:9863"/>
        <dbReference type="Rhea" id="RHEA-COMP:11604"/>
        <dbReference type="ChEBI" id="CHEBI:15378"/>
        <dbReference type="ChEBI" id="CHEBI:29999"/>
        <dbReference type="ChEBI" id="CHEBI:30616"/>
        <dbReference type="ChEBI" id="CHEBI:83421"/>
        <dbReference type="ChEBI" id="CHEBI:456216"/>
        <dbReference type="EC" id="2.7.11.1"/>
    </reaction>
</comment>
<dbReference type="PANTHER" id="PTHR43289:SF6">
    <property type="entry name" value="SERINE_THREONINE-PROTEIN KINASE NEKL-3"/>
    <property type="match status" value="1"/>
</dbReference>
<evidence type="ECO:0000259" key="12">
    <source>
        <dbReference type="PROSITE" id="PS50011"/>
    </source>
</evidence>
<dbReference type="EMBL" id="JAAXOU010000026">
    <property type="protein sequence ID" value="NKY13500.1"/>
    <property type="molecule type" value="Genomic_DNA"/>
</dbReference>
<dbReference type="EC" id="2.7.11.1" evidence="1"/>
<evidence type="ECO:0000313" key="14">
    <source>
        <dbReference type="Proteomes" id="UP000570003"/>
    </source>
</evidence>
<feature type="transmembrane region" description="Helical" evidence="11">
    <location>
        <begin position="416"/>
        <end position="441"/>
    </location>
</feature>
<dbReference type="FunFam" id="3.30.200.20:FF:000035">
    <property type="entry name" value="Serine/threonine protein kinase Stk1"/>
    <property type="match status" value="1"/>
</dbReference>
<evidence type="ECO:0000256" key="8">
    <source>
        <dbReference type="ARBA" id="ARBA00048679"/>
    </source>
</evidence>
<proteinExistence type="predicted"/>
<dbReference type="Gene3D" id="1.10.510.10">
    <property type="entry name" value="Transferase(Phosphotransferase) domain 1"/>
    <property type="match status" value="1"/>
</dbReference>
<keyword evidence="6 9" id="KW-0067">ATP-binding</keyword>
<comment type="caution">
    <text evidence="13">The sequence shown here is derived from an EMBL/GenBank/DDBJ whole genome shotgun (WGS) entry which is preliminary data.</text>
</comment>
<dbReference type="SUPFAM" id="SSF56112">
    <property type="entry name" value="Protein kinase-like (PK-like)"/>
    <property type="match status" value="1"/>
</dbReference>
<evidence type="ECO:0000256" key="11">
    <source>
        <dbReference type="SAM" id="Phobius"/>
    </source>
</evidence>
<dbReference type="InterPro" id="IPR008271">
    <property type="entry name" value="Ser/Thr_kinase_AS"/>
</dbReference>
<dbReference type="Proteomes" id="UP000570003">
    <property type="component" value="Unassembled WGS sequence"/>
</dbReference>
<dbReference type="GO" id="GO:0045717">
    <property type="term" value="P:negative regulation of fatty acid biosynthetic process"/>
    <property type="evidence" value="ECO:0007669"/>
    <property type="project" value="UniProtKB-ARBA"/>
</dbReference>
<gene>
    <name evidence="13" type="ORF">HGA06_04715</name>
</gene>
<keyword evidence="5 13" id="KW-0418">Kinase</keyword>
<feature type="compositionally biased region" description="Pro residues" evidence="10">
    <location>
        <begin position="290"/>
        <end position="299"/>
    </location>
</feature>
<protein>
    <recommendedName>
        <fullName evidence="1">non-specific serine/threonine protein kinase</fullName>
        <ecNumber evidence="1">2.7.11.1</ecNumber>
    </recommendedName>
</protein>
<evidence type="ECO:0000313" key="13">
    <source>
        <dbReference type="EMBL" id="NKY13500.1"/>
    </source>
</evidence>
<dbReference type="GO" id="GO:0005524">
    <property type="term" value="F:ATP binding"/>
    <property type="evidence" value="ECO:0007669"/>
    <property type="project" value="UniProtKB-UniRule"/>
</dbReference>
<dbReference type="Pfam" id="PF00069">
    <property type="entry name" value="Pkinase"/>
    <property type="match status" value="1"/>
</dbReference>
<accession>A0AA44DBU3</accession>
<keyword evidence="4 9" id="KW-0547">Nucleotide-binding</keyword>
<organism evidence="13 14">
    <name type="scientific">Streptomyces somaliensis (strain ATCC 33201 / DSM 40738 / JCM 12659 / KCTC 9044 / NCTC 11332 / NRRL B-12077 / IP 733)</name>
    <dbReference type="NCBI Taxonomy" id="1134445"/>
    <lineage>
        <taxon>Bacteria</taxon>
        <taxon>Bacillati</taxon>
        <taxon>Actinomycetota</taxon>
        <taxon>Actinomycetes</taxon>
        <taxon>Kitasatosporales</taxon>
        <taxon>Streptomycetaceae</taxon>
        <taxon>Streptomyces</taxon>
    </lineage>
</organism>
<dbReference type="PROSITE" id="PS50011">
    <property type="entry name" value="PROTEIN_KINASE_DOM"/>
    <property type="match status" value="1"/>
</dbReference>
<keyword evidence="11" id="KW-0812">Transmembrane</keyword>
<evidence type="ECO:0000256" key="2">
    <source>
        <dbReference type="ARBA" id="ARBA00022527"/>
    </source>
</evidence>
<reference evidence="13 14" key="1">
    <citation type="submission" date="2020-04" db="EMBL/GenBank/DDBJ databases">
        <title>MicrobeNet Type strains.</title>
        <authorList>
            <person name="Nicholson A.C."/>
        </authorList>
    </citation>
    <scope>NUCLEOTIDE SEQUENCE [LARGE SCALE GENOMIC DNA]</scope>
    <source>
        <strain evidence="13 14">DSM 40738</strain>
    </source>
</reference>
<dbReference type="InterPro" id="IPR017441">
    <property type="entry name" value="Protein_kinase_ATP_BS"/>
</dbReference>
<dbReference type="InterPro" id="IPR011009">
    <property type="entry name" value="Kinase-like_dom_sf"/>
</dbReference>
<dbReference type="FunFam" id="1.10.510.10:FF:000021">
    <property type="entry name" value="Serine/threonine protein kinase"/>
    <property type="match status" value="1"/>
</dbReference>
<evidence type="ECO:0000256" key="1">
    <source>
        <dbReference type="ARBA" id="ARBA00012513"/>
    </source>
</evidence>
<evidence type="ECO:0000256" key="6">
    <source>
        <dbReference type="ARBA" id="ARBA00022840"/>
    </source>
</evidence>
<name>A0AA44DBU3_STRE0</name>
<evidence type="ECO:0000256" key="10">
    <source>
        <dbReference type="SAM" id="MobiDB-lite"/>
    </source>
</evidence>
<keyword evidence="3" id="KW-0808">Transferase</keyword>
<keyword evidence="14" id="KW-1185">Reference proteome</keyword>
<evidence type="ECO:0000256" key="9">
    <source>
        <dbReference type="PROSITE-ProRule" id="PRU10141"/>
    </source>
</evidence>
<dbReference type="CDD" id="cd14014">
    <property type="entry name" value="STKc_PknB_like"/>
    <property type="match status" value="1"/>
</dbReference>
<feature type="domain" description="Protein kinase" evidence="12">
    <location>
        <begin position="16"/>
        <end position="279"/>
    </location>
</feature>